<keyword evidence="13" id="KW-1185">Reference proteome</keyword>
<dbReference type="FunFam" id="1.20.1510.10:FF:000014">
    <property type="entry name" value="Cation efflux protein/ zinc transporter"/>
    <property type="match status" value="1"/>
</dbReference>
<feature type="region of interest" description="Disordered" evidence="9">
    <location>
        <begin position="71"/>
        <end position="137"/>
    </location>
</feature>
<dbReference type="AlphaFoldDB" id="A0A6A5ZA15"/>
<feature type="transmembrane region" description="Helical" evidence="10">
    <location>
        <begin position="460"/>
        <end position="478"/>
    </location>
</feature>
<dbReference type="EMBL" id="ML977323">
    <property type="protein sequence ID" value="KAF2115271.1"/>
    <property type="molecule type" value="Genomic_DNA"/>
</dbReference>
<dbReference type="NCBIfam" id="TIGR01297">
    <property type="entry name" value="CDF"/>
    <property type="match status" value="1"/>
</dbReference>
<evidence type="ECO:0000259" key="11">
    <source>
        <dbReference type="Pfam" id="PF01545"/>
    </source>
</evidence>
<evidence type="ECO:0000256" key="3">
    <source>
        <dbReference type="ARBA" id="ARBA00022448"/>
    </source>
</evidence>
<evidence type="ECO:0000256" key="5">
    <source>
        <dbReference type="ARBA" id="ARBA00022989"/>
    </source>
</evidence>
<keyword evidence="7 10" id="KW-0472">Membrane</keyword>
<proteinExistence type="inferred from homology"/>
<evidence type="ECO:0000256" key="8">
    <source>
        <dbReference type="RuleBase" id="RU369017"/>
    </source>
</evidence>
<feature type="compositionally biased region" description="Basic and acidic residues" evidence="9">
    <location>
        <begin position="12"/>
        <end position="27"/>
    </location>
</feature>
<evidence type="ECO:0000256" key="6">
    <source>
        <dbReference type="ARBA" id="ARBA00023065"/>
    </source>
</evidence>
<accession>A0A6A5ZA15</accession>
<feature type="transmembrane region" description="Helical" evidence="10">
    <location>
        <begin position="286"/>
        <end position="304"/>
    </location>
</feature>
<feature type="region of interest" description="Disordered" evidence="9">
    <location>
        <begin position="826"/>
        <end position="892"/>
    </location>
</feature>
<keyword evidence="3 8" id="KW-0813">Transport</keyword>
<evidence type="ECO:0000256" key="2">
    <source>
        <dbReference type="ARBA" id="ARBA00008873"/>
    </source>
</evidence>
<dbReference type="InterPro" id="IPR002524">
    <property type="entry name" value="Cation_efflux"/>
</dbReference>
<keyword evidence="6 8" id="KW-0406">Ion transport</keyword>
<evidence type="ECO:0000256" key="1">
    <source>
        <dbReference type="ARBA" id="ARBA00004141"/>
    </source>
</evidence>
<dbReference type="PANTHER" id="PTHR45755:SF4">
    <property type="entry name" value="ZINC TRANSPORTER 7"/>
    <property type="match status" value="1"/>
</dbReference>
<keyword evidence="8" id="KW-0256">Endoplasmic reticulum</keyword>
<reference evidence="12" key="1">
    <citation type="journal article" date="2020" name="Stud. Mycol.">
        <title>101 Dothideomycetes genomes: a test case for predicting lifestyles and emergence of pathogens.</title>
        <authorList>
            <person name="Haridas S."/>
            <person name="Albert R."/>
            <person name="Binder M."/>
            <person name="Bloem J."/>
            <person name="Labutti K."/>
            <person name="Salamov A."/>
            <person name="Andreopoulos B."/>
            <person name="Baker S."/>
            <person name="Barry K."/>
            <person name="Bills G."/>
            <person name="Bluhm B."/>
            <person name="Cannon C."/>
            <person name="Castanera R."/>
            <person name="Culley D."/>
            <person name="Daum C."/>
            <person name="Ezra D."/>
            <person name="Gonzalez J."/>
            <person name="Henrissat B."/>
            <person name="Kuo A."/>
            <person name="Liang C."/>
            <person name="Lipzen A."/>
            <person name="Lutzoni F."/>
            <person name="Magnuson J."/>
            <person name="Mondo S."/>
            <person name="Nolan M."/>
            <person name="Ohm R."/>
            <person name="Pangilinan J."/>
            <person name="Park H.-J."/>
            <person name="Ramirez L."/>
            <person name="Alfaro M."/>
            <person name="Sun H."/>
            <person name="Tritt A."/>
            <person name="Yoshinaga Y."/>
            <person name="Zwiers L.-H."/>
            <person name="Turgeon B."/>
            <person name="Goodwin S."/>
            <person name="Spatafora J."/>
            <person name="Crous P."/>
            <person name="Grigoriev I."/>
        </authorList>
    </citation>
    <scope>NUCLEOTIDE SEQUENCE</scope>
    <source>
        <strain evidence="12">CBS 627.86</strain>
    </source>
</reference>
<dbReference type="GO" id="GO:0005789">
    <property type="term" value="C:endoplasmic reticulum membrane"/>
    <property type="evidence" value="ECO:0007669"/>
    <property type="project" value="UniProtKB-SubCell"/>
</dbReference>
<sequence>MASTYALPLNPSHDHGPRSHSFSDRRPSWNGQPNGSSPARKGGIYAMNGHQHHHSALDGQIATSPYANRQDQYHAHTHEPTRSIDSTLTLKPFLSGRPRGRPRGESDLGRPPSRKSATTGNYGFSPIQEAPAPPLPPPSYERSWLELPEALTALLIPLPYLFASLAYPSVAAQVRRYSSGLGHASDRLLDTVAEEADPFGTPALPDQTALLHACTLSSTTLILVGVISKISASMEQQPLDRRKSFGSSGQPGGTSSALWEPSSISRMFVNIISVFLPFYASMQLGGAKTALVLLTATAAGLGAFEQRLGKHSLWDALKRTLRTRKATVGALLCALLLDIWSSTERGSTFLGYSALLTTVSVIPPPLPATGSSVVTGFKGSSERMSAPKPTSPLISSSQDTLITLAAGVIMTIFTILFSIISSSSPSITNHAIFFSTISVASATALVFFALPSALRSQRKVGLAFGMMMVAALGAFSSAAPWQTWTALVIASAILCGAVAFDTKPATVRPHSHGHSHPGHKHTQAHHDHHLHGNHSRLSAFLINSCTPGSILHSILLEKDSRRIAYFAVLNLAFMLVQFFYGFVSGSLGLLTDSIHMLFDCAGLAVGLAAAVMSKWPPNTRFPYGFGKIDTLSGFANGVFLMLVSVEIIFDAFERLWEGHELQRLNELLIVSILGLVVNIVGLTAFGHAHHGHGHSHDHGDHDHGHGHSHDNENMQGIFLHIMADALGSVAVIISTLLAKHYGWSGWDPIASCVIAVLIFASAVPLVKSAGMRLLLSLPADVEYGVRNTLQELSSLRGVVGYTVPRFWLEDEGAAHADVHAKEHKDCGRVHNHSNGHTHSHGHDHDHDHDHEHGHGHSHDSHGHEHGHSHSPHDHDHHDHDHDHHDHDHDHAPRKQRVLGVIHIIASRAADLEDVRERTGQFLKDRGMDVVIHVEYEGEGRCWCGGGNKTS</sequence>
<keyword evidence="4 10" id="KW-0812">Transmembrane</keyword>
<evidence type="ECO:0000256" key="10">
    <source>
        <dbReference type="SAM" id="Phobius"/>
    </source>
</evidence>
<feature type="compositionally biased region" description="Basic residues" evidence="9">
    <location>
        <begin position="829"/>
        <end position="839"/>
    </location>
</feature>
<feature type="transmembrane region" description="Helical" evidence="10">
    <location>
        <begin position="400"/>
        <end position="420"/>
    </location>
</feature>
<feature type="transmembrane region" description="Helical" evidence="10">
    <location>
        <begin position="717"/>
        <end position="736"/>
    </location>
</feature>
<feature type="transmembrane region" description="Helical" evidence="10">
    <location>
        <begin position="484"/>
        <end position="500"/>
    </location>
</feature>
<feature type="compositionally biased region" description="Basic and acidic residues" evidence="9">
    <location>
        <begin position="840"/>
        <end position="892"/>
    </location>
</feature>
<feature type="transmembrane region" description="Helical" evidence="10">
    <location>
        <begin position="633"/>
        <end position="652"/>
    </location>
</feature>
<feature type="region of interest" description="Disordered" evidence="9">
    <location>
        <begin position="1"/>
        <end position="46"/>
    </location>
</feature>
<dbReference type="InterPro" id="IPR058533">
    <property type="entry name" value="Cation_efflux_TM"/>
</dbReference>
<feature type="transmembrane region" description="Helical" evidence="10">
    <location>
        <begin position="563"/>
        <end position="582"/>
    </location>
</feature>
<feature type="domain" description="Cation efflux protein transmembrane" evidence="11">
    <location>
        <begin position="565"/>
        <end position="774"/>
    </location>
</feature>
<feature type="transmembrane region" description="Helical" evidence="10">
    <location>
        <begin position="667"/>
        <end position="685"/>
    </location>
</feature>
<evidence type="ECO:0000256" key="4">
    <source>
        <dbReference type="ARBA" id="ARBA00022692"/>
    </source>
</evidence>
<name>A0A6A5ZA15_9PLEO</name>
<dbReference type="GO" id="GO:0006882">
    <property type="term" value="P:intracellular zinc ion homeostasis"/>
    <property type="evidence" value="ECO:0007669"/>
    <property type="project" value="InterPro"/>
</dbReference>
<organism evidence="12 13">
    <name type="scientific">Lophiotrema nucula</name>
    <dbReference type="NCBI Taxonomy" id="690887"/>
    <lineage>
        <taxon>Eukaryota</taxon>
        <taxon>Fungi</taxon>
        <taxon>Dikarya</taxon>
        <taxon>Ascomycota</taxon>
        <taxon>Pezizomycotina</taxon>
        <taxon>Dothideomycetes</taxon>
        <taxon>Pleosporomycetidae</taxon>
        <taxon>Pleosporales</taxon>
        <taxon>Lophiotremataceae</taxon>
        <taxon>Lophiotrema</taxon>
    </lineage>
</organism>
<dbReference type="Proteomes" id="UP000799770">
    <property type="component" value="Unassembled WGS sequence"/>
</dbReference>
<feature type="region of interest" description="Disordered" evidence="9">
    <location>
        <begin position="509"/>
        <end position="528"/>
    </location>
</feature>
<dbReference type="Gene3D" id="1.20.1510.10">
    <property type="entry name" value="Cation efflux protein transmembrane domain"/>
    <property type="match status" value="1"/>
</dbReference>
<feature type="compositionally biased region" description="Basic and acidic residues" evidence="9">
    <location>
        <begin position="71"/>
        <end position="82"/>
    </location>
</feature>
<evidence type="ECO:0000313" key="12">
    <source>
        <dbReference type="EMBL" id="KAF2115271.1"/>
    </source>
</evidence>
<comment type="similarity">
    <text evidence="2 8">Belongs to the cation diffusion facilitator (CDF) transporter (TC 2.A.4) family. SLC30A subfamily.</text>
</comment>
<dbReference type="OrthoDB" id="78669at2759"/>
<gene>
    <name evidence="12" type="ORF">BDV96DRAFT_493152</name>
</gene>
<dbReference type="GO" id="GO:0005385">
    <property type="term" value="F:zinc ion transmembrane transporter activity"/>
    <property type="evidence" value="ECO:0007669"/>
    <property type="project" value="UniProtKB-UniRule"/>
</dbReference>
<dbReference type="InterPro" id="IPR027469">
    <property type="entry name" value="Cation_efflux_TMD_sf"/>
</dbReference>
<evidence type="ECO:0000313" key="13">
    <source>
        <dbReference type="Proteomes" id="UP000799770"/>
    </source>
</evidence>
<evidence type="ECO:0000256" key="9">
    <source>
        <dbReference type="SAM" id="MobiDB-lite"/>
    </source>
</evidence>
<comment type="subcellular location">
    <subcellularLocation>
        <location evidence="8">Endoplasmic reticulum membrane</location>
        <topology evidence="8">Multi-pass membrane protein</topology>
    </subcellularLocation>
    <subcellularLocation>
        <location evidence="1">Membrane</location>
        <topology evidence="1">Multi-pass membrane protein</topology>
    </subcellularLocation>
</comment>
<protein>
    <recommendedName>
        <fullName evidence="8">Zinc transporter</fullName>
    </recommendedName>
</protein>
<dbReference type="PANTHER" id="PTHR45755">
    <property type="match status" value="1"/>
</dbReference>
<comment type="function">
    <text evidence="8">Functions as a zinc transporter.</text>
</comment>
<keyword evidence="5 10" id="KW-1133">Transmembrane helix</keyword>
<dbReference type="Pfam" id="PF01545">
    <property type="entry name" value="Cation_efflux"/>
    <property type="match status" value="1"/>
</dbReference>
<dbReference type="GO" id="GO:1904257">
    <property type="term" value="P:zinc ion import into Golgi lumen"/>
    <property type="evidence" value="ECO:0007669"/>
    <property type="project" value="TreeGrafter"/>
</dbReference>
<dbReference type="GO" id="GO:0031410">
    <property type="term" value="C:cytoplasmic vesicle"/>
    <property type="evidence" value="ECO:0007669"/>
    <property type="project" value="TreeGrafter"/>
</dbReference>
<dbReference type="SUPFAM" id="SSF161111">
    <property type="entry name" value="Cation efflux protein transmembrane domain-like"/>
    <property type="match status" value="1"/>
</dbReference>
<dbReference type="InterPro" id="IPR045316">
    <property type="entry name" value="Msc2-like"/>
</dbReference>
<feature type="transmembrane region" description="Helical" evidence="10">
    <location>
        <begin position="748"/>
        <end position="766"/>
    </location>
</feature>
<feature type="transmembrane region" description="Helical" evidence="10">
    <location>
        <begin position="432"/>
        <end position="453"/>
    </location>
</feature>
<evidence type="ECO:0000256" key="7">
    <source>
        <dbReference type="ARBA" id="ARBA00023136"/>
    </source>
</evidence>
<dbReference type="GO" id="GO:0005794">
    <property type="term" value="C:Golgi apparatus"/>
    <property type="evidence" value="ECO:0007669"/>
    <property type="project" value="TreeGrafter"/>
</dbReference>